<comment type="caution">
    <text evidence="2">The sequence shown here is derived from an EMBL/GenBank/DDBJ whole genome shotgun (WGS) entry which is preliminary data.</text>
</comment>
<evidence type="ECO:0000259" key="1">
    <source>
        <dbReference type="Pfam" id="PF12146"/>
    </source>
</evidence>
<accession>A0ABS4G636</accession>
<dbReference type="Gene3D" id="3.40.50.1820">
    <property type="entry name" value="alpha/beta hydrolase"/>
    <property type="match status" value="1"/>
</dbReference>
<gene>
    <name evidence="2" type="ORF">J2Z34_002511</name>
</gene>
<dbReference type="InterPro" id="IPR029058">
    <property type="entry name" value="AB_hydrolase_fold"/>
</dbReference>
<dbReference type="RefSeq" id="WP_209460193.1">
    <property type="nucleotide sequence ID" value="NZ_JAGGKC010000022.1"/>
</dbReference>
<dbReference type="PANTHER" id="PTHR43358:SF5">
    <property type="entry name" value="EXPORTED PROTEIN"/>
    <property type="match status" value="1"/>
</dbReference>
<organism evidence="2 3">
    <name type="scientific">Youngiibacter multivorans</name>
    <dbReference type="NCBI Taxonomy" id="937251"/>
    <lineage>
        <taxon>Bacteria</taxon>
        <taxon>Bacillati</taxon>
        <taxon>Bacillota</taxon>
        <taxon>Clostridia</taxon>
        <taxon>Eubacteriales</taxon>
        <taxon>Clostridiaceae</taxon>
        <taxon>Youngiibacter</taxon>
    </lineage>
</organism>
<dbReference type="EMBL" id="JAGGKC010000022">
    <property type="protein sequence ID" value="MBP1920013.1"/>
    <property type="molecule type" value="Genomic_DNA"/>
</dbReference>
<dbReference type="InterPro" id="IPR052920">
    <property type="entry name" value="DNA-binding_regulatory"/>
</dbReference>
<feature type="domain" description="Serine aminopeptidase S33" evidence="1">
    <location>
        <begin position="84"/>
        <end position="175"/>
    </location>
</feature>
<dbReference type="SUPFAM" id="SSF53474">
    <property type="entry name" value="alpha/beta-Hydrolases"/>
    <property type="match status" value="1"/>
</dbReference>
<evidence type="ECO:0000313" key="2">
    <source>
        <dbReference type="EMBL" id="MBP1920013.1"/>
    </source>
</evidence>
<proteinExistence type="predicted"/>
<reference evidence="2 3" key="1">
    <citation type="submission" date="2021-03" db="EMBL/GenBank/DDBJ databases">
        <title>Genomic Encyclopedia of Type Strains, Phase IV (KMG-IV): sequencing the most valuable type-strain genomes for metagenomic binning, comparative biology and taxonomic classification.</title>
        <authorList>
            <person name="Goeker M."/>
        </authorList>
    </citation>
    <scope>NUCLEOTIDE SEQUENCE [LARGE SCALE GENOMIC DNA]</scope>
    <source>
        <strain evidence="2 3">DSM 6139</strain>
    </source>
</reference>
<sequence>MKFDAFWVAAGLFAIALALAIRYLNRYAGRVIYPSIKSYEKARELLLEDNCLDEAYIEGLEFEDLNFTSPYGYNIYGRLYPADSKRFVIIVHGITMNIVGSFKYLPMFHKMGYNVVVYDQRNHGKSGGENTTFGHFEKWDLKVITDYLFRRFGDDISVGLHGESMGSCVAILNMAVDQRIAFTISDCGFSDLADLLLIRFREETNIKSKKLLAATNLFIRSKAGFSIDDVSPIRELPGIANPILFIHGEDDTYIPMKMSKSMFSFKLNKKFLYTVKGAGHSKSFAADSREYEKVVCCFLGEVYGNGPDCE</sequence>
<protein>
    <submittedName>
        <fullName evidence="2">Fermentation-respiration switch protein FrsA (DUF1100 family)</fullName>
    </submittedName>
</protein>
<name>A0ABS4G636_9CLOT</name>
<dbReference type="InterPro" id="IPR022742">
    <property type="entry name" value="Hydrolase_4"/>
</dbReference>
<evidence type="ECO:0000313" key="3">
    <source>
        <dbReference type="Proteomes" id="UP001519271"/>
    </source>
</evidence>
<dbReference type="Pfam" id="PF12146">
    <property type="entry name" value="Hydrolase_4"/>
    <property type="match status" value="1"/>
</dbReference>
<dbReference type="PANTHER" id="PTHR43358">
    <property type="entry name" value="ALPHA/BETA-HYDROLASE"/>
    <property type="match status" value="1"/>
</dbReference>
<dbReference type="Proteomes" id="UP001519271">
    <property type="component" value="Unassembled WGS sequence"/>
</dbReference>
<keyword evidence="3" id="KW-1185">Reference proteome</keyword>